<name>A0AA37SF76_9GAMM</name>
<comment type="caution">
    <text evidence="3">The sequence shown here is derived from an EMBL/GenBank/DDBJ whole genome shotgun (WGS) entry which is preliminary data.</text>
</comment>
<feature type="compositionally biased region" description="Polar residues" evidence="1">
    <location>
        <begin position="131"/>
        <end position="142"/>
    </location>
</feature>
<evidence type="ECO:0000256" key="2">
    <source>
        <dbReference type="SAM" id="Phobius"/>
    </source>
</evidence>
<keyword evidence="2" id="KW-1133">Transmembrane helix</keyword>
<evidence type="ECO:0000256" key="1">
    <source>
        <dbReference type="SAM" id="MobiDB-lite"/>
    </source>
</evidence>
<reference evidence="3" key="2">
    <citation type="submission" date="2023-01" db="EMBL/GenBank/DDBJ databases">
        <title>Draft genome sequence of Litoribrevibacter albus strain NBRC 110071.</title>
        <authorList>
            <person name="Sun Q."/>
            <person name="Mori K."/>
        </authorList>
    </citation>
    <scope>NUCLEOTIDE SEQUENCE</scope>
    <source>
        <strain evidence="3">NBRC 110071</strain>
    </source>
</reference>
<dbReference type="SUPFAM" id="SSF48452">
    <property type="entry name" value="TPR-like"/>
    <property type="match status" value="1"/>
</dbReference>
<dbReference type="EMBL" id="BSNM01000027">
    <property type="protein sequence ID" value="GLQ33512.1"/>
    <property type="molecule type" value="Genomic_DNA"/>
</dbReference>
<protein>
    <submittedName>
        <fullName evidence="3">MSHA biogenesis protein MshN</fullName>
    </submittedName>
</protein>
<dbReference type="InterPro" id="IPR011990">
    <property type="entry name" value="TPR-like_helical_dom_sf"/>
</dbReference>
<evidence type="ECO:0000313" key="3">
    <source>
        <dbReference type="EMBL" id="GLQ33512.1"/>
    </source>
</evidence>
<dbReference type="AlphaFoldDB" id="A0AA37SF76"/>
<feature type="transmembrane region" description="Helical" evidence="2">
    <location>
        <begin position="40"/>
        <end position="60"/>
    </location>
</feature>
<gene>
    <name evidence="3" type="ORF">GCM10007876_39920</name>
</gene>
<sequence>MSLINDVLKDLDKKPENANVSVLELMQTLHPSAKPKKSRWLIFSLFFGILVVAGLAWGYLNYFNESAASQPALASNGMESSQPGVTDHETVNRVVLNQVAQPQVVRQEPEVTKPMSDAQDRASSEFKTVEQSEQPTSLQAQKVETEKGVSQKKALQAAVHNVPASPEVSVSASRATMTVAEATPVQTKAKPTPVVAASEQAQETPPADVSAVKEIETAEPTQKSEAVTSVSKQKTQEVRLYEQALSRFQQGRYQESQVLVDQLLKQAGEATPQGNVSKYQALKARLLLKESPNALVTYIDQQKVDISSTDELLGLAASAYQRTNDHIRAVKAYDLLVQRQPTEGRWWLAMAFSLEAENALDKSLKAYSLALQSGNLPANAREFAARKANQISKQLEALAQQAKEQQ</sequence>
<evidence type="ECO:0000313" key="4">
    <source>
        <dbReference type="Proteomes" id="UP001161389"/>
    </source>
</evidence>
<dbReference type="Gene3D" id="1.25.40.10">
    <property type="entry name" value="Tetratricopeptide repeat domain"/>
    <property type="match status" value="1"/>
</dbReference>
<keyword evidence="4" id="KW-1185">Reference proteome</keyword>
<dbReference type="Proteomes" id="UP001161389">
    <property type="component" value="Unassembled WGS sequence"/>
</dbReference>
<keyword evidence="2" id="KW-0812">Transmembrane</keyword>
<feature type="region of interest" description="Disordered" evidence="1">
    <location>
        <begin position="190"/>
        <end position="209"/>
    </location>
</feature>
<accession>A0AA37SF76</accession>
<organism evidence="3 4">
    <name type="scientific">Litoribrevibacter albus</name>
    <dbReference type="NCBI Taxonomy" id="1473156"/>
    <lineage>
        <taxon>Bacteria</taxon>
        <taxon>Pseudomonadati</taxon>
        <taxon>Pseudomonadota</taxon>
        <taxon>Gammaproteobacteria</taxon>
        <taxon>Oceanospirillales</taxon>
        <taxon>Oceanospirillaceae</taxon>
        <taxon>Litoribrevibacter</taxon>
    </lineage>
</organism>
<keyword evidence="2" id="KW-0472">Membrane</keyword>
<feature type="region of interest" description="Disordered" evidence="1">
    <location>
        <begin position="106"/>
        <end position="142"/>
    </location>
</feature>
<feature type="compositionally biased region" description="Basic and acidic residues" evidence="1">
    <location>
        <begin position="118"/>
        <end position="130"/>
    </location>
</feature>
<dbReference type="RefSeq" id="WP_284383968.1">
    <property type="nucleotide sequence ID" value="NZ_BSNM01000027.1"/>
</dbReference>
<proteinExistence type="predicted"/>
<reference evidence="3" key="1">
    <citation type="journal article" date="2014" name="Int. J. Syst. Evol. Microbiol.">
        <title>Complete genome sequence of Corynebacterium casei LMG S-19264T (=DSM 44701T), isolated from a smear-ripened cheese.</title>
        <authorList>
            <consortium name="US DOE Joint Genome Institute (JGI-PGF)"/>
            <person name="Walter F."/>
            <person name="Albersmeier A."/>
            <person name="Kalinowski J."/>
            <person name="Ruckert C."/>
        </authorList>
    </citation>
    <scope>NUCLEOTIDE SEQUENCE</scope>
    <source>
        <strain evidence="3">NBRC 110071</strain>
    </source>
</reference>